<dbReference type="AlphaFoldDB" id="A0A6G9Z127"/>
<evidence type="ECO:0000313" key="2">
    <source>
        <dbReference type="Proteomes" id="UP000500953"/>
    </source>
</evidence>
<reference evidence="1 2" key="1">
    <citation type="journal article" date="2019" name="ACS Chem. Biol.">
        <title>Identification and Mobilization of a Cryptic Antibiotic Biosynthesis Gene Locus from a Human-Pathogenic Nocardia Isolate.</title>
        <authorList>
            <person name="Herisse M."/>
            <person name="Ishida K."/>
            <person name="Porter J.L."/>
            <person name="Howden B."/>
            <person name="Hertweck C."/>
            <person name="Stinear T.P."/>
            <person name="Pidot S.J."/>
        </authorList>
    </citation>
    <scope>NUCLEOTIDE SEQUENCE [LARGE SCALE GENOMIC DNA]</scope>
    <source>
        <strain evidence="1 2">AUSMDU00012715</strain>
    </source>
</reference>
<name>A0A6G9Z127_9NOCA</name>
<evidence type="ECO:0000313" key="1">
    <source>
        <dbReference type="EMBL" id="QIS19218.1"/>
    </source>
</evidence>
<gene>
    <name evidence="1" type="ORF">F6W96_13875</name>
</gene>
<dbReference type="RefSeq" id="WP_167486512.1">
    <property type="nucleotide sequence ID" value="NZ_CP046173.1"/>
</dbReference>
<dbReference type="Proteomes" id="UP000500953">
    <property type="component" value="Chromosome"/>
</dbReference>
<proteinExistence type="predicted"/>
<sequence length="107" mass="11560">MKAGLVTETCVIAYCSGCGDAFGDNGCGHPLLFASTEEAVAFLTNLVTSAGWQFDGEHLTCDGCIATAYCNIEGHDWGPWEPHGPQYTFTEFRGCNHCGVLEFRETT</sequence>
<protein>
    <submittedName>
        <fullName evidence="1">Uncharacterized protein</fullName>
    </submittedName>
</protein>
<accession>A0A6G9Z127</accession>
<organism evidence="1 2">
    <name type="scientific">Nocardia terpenica</name>
    <dbReference type="NCBI Taxonomy" id="455432"/>
    <lineage>
        <taxon>Bacteria</taxon>
        <taxon>Bacillati</taxon>
        <taxon>Actinomycetota</taxon>
        <taxon>Actinomycetes</taxon>
        <taxon>Mycobacteriales</taxon>
        <taxon>Nocardiaceae</taxon>
        <taxon>Nocardia</taxon>
    </lineage>
</organism>
<dbReference type="EMBL" id="CP046173">
    <property type="protein sequence ID" value="QIS19218.1"/>
    <property type="molecule type" value="Genomic_DNA"/>
</dbReference>